<feature type="transmembrane region" description="Helical" evidence="7">
    <location>
        <begin position="187"/>
        <end position="207"/>
    </location>
</feature>
<dbReference type="GeneID" id="90072024"/>
<comment type="subcellular location">
    <subcellularLocation>
        <location evidence="1">Membrane</location>
        <topology evidence="1">Multi-pass membrane protein</topology>
    </subcellularLocation>
</comment>
<dbReference type="Pfam" id="PF00083">
    <property type="entry name" value="Sugar_tr"/>
    <property type="match status" value="1"/>
</dbReference>
<dbReference type="GO" id="GO:0015149">
    <property type="term" value="F:hexose transmembrane transporter activity"/>
    <property type="evidence" value="ECO:0007669"/>
    <property type="project" value="TreeGrafter"/>
</dbReference>
<keyword evidence="6 7" id="KW-0472">Membrane</keyword>
<dbReference type="PANTHER" id="PTHR23503">
    <property type="entry name" value="SOLUTE CARRIER FAMILY 2"/>
    <property type="match status" value="1"/>
</dbReference>
<dbReference type="PRINTS" id="PR00171">
    <property type="entry name" value="SUGRTRNSPORT"/>
</dbReference>
<feature type="transmembrane region" description="Helical" evidence="7">
    <location>
        <begin position="442"/>
        <end position="465"/>
    </location>
</feature>
<comment type="caution">
    <text evidence="9">The sequence shown here is derived from an EMBL/GenBank/DDBJ whole genome shotgun (WGS) entry which is preliminary data.</text>
</comment>
<name>A0AAV5QGI2_9ASCO</name>
<dbReference type="PROSITE" id="PS00216">
    <property type="entry name" value="SUGAR_TRANSPORT_1"/>
    <property type="match status" value="2"/>
</dbReference>
<gene>
    <name evidence="9" type="ORF">DASC09_013700</name>
</gene>
<dbReference type="AlphaFoldDB" id="A0AAV5QGI2"/>
<evidence type="ECO:0000313" key="10">
    <source>
        <dbReference type="Proteomes" id="UP001360560"/>
    </source>
</evidence>
<feature type="domain" description="Major facilitator superfamily (MFS) profile" evidence="8">
    <location>
        <begin position="13"/>
        <end position="469"/>
    </location>
</feature>
<dbReference type="InterPro" id="IPR005828">
    <property type="entry name" value="MFS_sugar_transport-like"/>
</dbReference>
<feature type="transmembrane region" description="Helical" evidence="7">
    <location>
        <begin position="291"/>
        <end position="311"/>
    </location>
</feature>
<dbReference type="RefSeq" id="XP_064851045.1">
    <property type="nucleotide sequence ID" value="XM_064994973.1"/>
</dbReference>
<dbReference type="InterPro" id="IPR036259">
    <property type="entry name" value="MFS_trans_sf"/>
</dbReference>
<dbReference type="InterPro" id="IPR003663">
    <property type="entry name" value="Sugar/inositol_transpt"/>
</dbReference>
<feature type="transmembrane region" description="Helical" evidence="7">
    <location>
        <begin position="323"/>
        <end position="346"/>
    </location>
</feature>
<protein>
    <recommendedName>
        <fullName evidence="8">Major facilitator superfamily (MFS) profile domain-containing protein</fullName>
    </recommendedName>
</protein>
<dbReference type="InterPro" id="IPR005829">
    <property type="entry name" value="Sugar_transporter_CS"/>
</dbReference>
<dbReference type="GO" id="GO:0016020">
    <property type="term" value="C:membrane"/>
    <property type="evidence" value="ECO:0007669"/>
    <property type="project" value="UniProtKB-SubCell"/>
</dbReference>
<reference evidence="9 10" key="1">
    <citation type="journal article" date="2023" name="Elife">
        <title>Identification of key yeast species and microbe-microbe interactions impacting larval growth of Drosophila in the wild.</title>
        <authorList>
            <person name="Mure A."/>
            <person name="Sugiura Y."/>
            <person name="Maeda R."/>
            <person name="Honda K."/>
            <person name="Sakurai N."/>
            <person name="Takahashi Y."/>
            <person name="Watada M."/>
            <person name="Katoh T."/>
            <person name="Gotoh A."/>
            <person name="Gotoh Y."/>
            <person name="Taniguchi I."/>
            <person name="Nakamura K."/>
            <person name="Hayashi T."/>
            <person name="Katayama T."/>
            <person name="Uemura T."/>
            <person name="Hattori Y."/>
        </authorList>
    </citation>
    <scope>NUCLEOTIDE SEQUENCE [LARGE SCALE GENOMIC DNA]</scope>
    <source>
        <strain evidence="9 10">SC-9</strain>
    </source>
</reference>
<dbReference type="EMBL" id="BTFZ01000002">
    <property type="protein sequence ID" value="GMM34045.1"/>
    <property type="molecule type" value="Genomic_DNA"/>
</dbReference>
<keyword evidence="10" id="KW-1185">Reference proteome</keyword>
<evidence type="ECO:0000256" key="3">
    <source>
        <dbReference type="ARBA" id="ARBA00022448"/>
    </source>
</evidence>
<dbReference type="PANTHER" id="PTHR23503:SF8">
    <property type="entry name" value="FACILITATED GLUCOSE TRANSPORTER PROTEIN 1"/>
    <property type="match status" value="1"/>
</dbReference>
<feature type="transmembrane region" description="Helical" evidence="7">
    <location>
        <begin position="101"/>
        <end position="118"/>
    </location>
</feature>
<feature type="transmembrane region" description="Helical" evidence="7">
    <location>
        <begin position="380"/>
        <end position="404"/>
    </location>
</feature>
<evidence type="ECO:0000256" key="6">
    <source>
        <dbReference type="ARBA" id="ARBA00023136"/>
    </source>
</evidence>
<dbReference type="InterPro" id="IPR020846">
    <property type="entry name" value="MFS_dom"/>
</dbReference>
<evidence type="ECO:0000313" key="9">
    <source>
        <dbReference type="EMBL" id="GMM34045.1"/>
    </source>
</evidence>
<feature type="transmembrane region" description="Helical" evidence="7">
    <location>
        <begin position="416"/>
        <end position="436"/>
    </location>
</feature>
<evidence type="ECO:0000256" key="2">
    <source>
        <dbReference type="ARBA" id="ARBA00010992"/>
    </source>
</evidence>
<comment type="similarity">
    <text evidence="2">Belongs to the major facilitator superfamily. Sugar transporter (TC 2.A.1.1) family.</text>
</comment>
<feature type="transmembrane region" description="Helical" evidence="7">
    <location>
        <begin position="124"/>
        <end position="143"/>
    </location>
</feature>
<evidence type="ECO:0000259" key="8">
    <source>
        <dbReference type="PROSITE" id="PS50850"/>
    </source>
</evidence>
<keyword evidence="3" id="KW-0813">Transport</keyword>
<evidence type="ECO:0000256" key="1">
    <source>
        <dbReference type="ARBA" id="ARBA00004141"/>
    </source>
</evidence>
<organism evidence="9 10">
    <name type="scientific">Saccharomycopsis crataegensis</name>
    <dbReference type="NCBI Taxonomy" id="43959"/>
    <lineage>
        <taxon>Eukaryota</taxon>
        <taxon>Fungi</taxon>
        <taxon>Dikarya</taxon>
        <taxon>Ascomycota</taxon>
        <taxon>Saccharomycotina</taxon>
        <taxon>Saccharomycetes</taxon>
        <taxon>Saccharomycopsidaceae</taxon>
        <taxon>Saccharomycopsis</taxon>
    </lineage>
</organism>
<evidence type="ECO:0000256" key="7">
    <source>
        <dbReference type="SAM" id="Phobius"/>
    </source>
</evidence>
<sequence>MDTNFWTPQLILNTFVAVTGGFQYGYHLSELNSPQQAISCQVPPPAGSSPSWFENHGFKQCIPLSDSYIGLVTSLYPIGGLVGSGVASFISDRYGRKNVNLINAIMFFIGSILETFANEKSQLCIGRFISGIAAGCTLVNSPLMLNEIAYDEIKGMMGTMNQVFTNTGILFTQFIAIWLANGRQWRYILLTGACVAAFNILVSFLAVETPKWLIKNNQPELAERHLTYLRPKKRFSASDIKGEINEWIVEIGSIENSTSNVSPDEPAEAPVNKSIPLWKYITSSEYNKSKMVATIILAAQQLSGIPAIFFYGNSIVSTVLPQYSVLLNCMLSLTNIVFTMVAGLLIDRVGRKVLLMASNIFMFVSAVLMAVGIVKNIMVLAVVMVFLFVSFFAIGMGPIPFLIVAEVTQLNATTAAQSYGTAMNWIVTVVIGYVFPIVKSAIGGYVFLIFAGFLAITIVLVGLLFPETKGKRTYNEVWSIHEDSESLTHGPISINDD</sequence>
<evidence type="ECO:0000256" key="5">
    <source>
        <dbReference type="ARBA" id="ARBA00022989"/>
    </source>
</evidence>
<evidence type="ECO:0000256" key="4">
    <source>
        <dbReference type="ARBA" id="ARBA00022692"/>
    </source>
</evidence>
<proteinExistence type="inferred from homology"/>
<keyword evidence="5 7" id="KW-1133">Transmembrane helix</keyword>
<dbReference type="InterPro" id="IPR045263">
    <property type="entry name" value="GLUT"/>
</dbReference>
<dbReference type="SUPFAM" id="SSF103473">
    <property type="entry name" value="MFS general substrate transporter"/>
    <property type="match status" value="1"/>
</dbReference>
<feature type="transmembrane region" description="Helical" evidence="7">
    <location>
        <begin position="68"/>
        <end position="89"/>
    </location>
</feature>
<accession>A0AAV5QGI2</accession>
<dbReference type="Gene3D" id="1.20.1250.20">
    <property type="entry name" value="MFS general substrate transporter like domains"/>
    <property type="match status" value="1"/>
</dbReference>
<feature type="transmembrane region" description="Helical" evidence="7">
    <location>
        <begin position="353"/>
        <end position="374"/>
    </location>
</feature>
<feature type="transmembrane region" description="Helical" evidence="7">
    <location>
        <begin position="163"/>
        <end position="181"/>
    </location>
</feature>
<dbReference type="Proteomes" id="UP001360560">
    <property type="component" value="Unassembled WGS sequence"/>
</dbReference>
<dbReference type="PROSITE" id="PS50850">
    <property type="entry name" value="MFS"/>
    <property type="match status" value="1"/>
</dbReference>
<keyword evidence="4 7" id="KW-0812">Transmembrane</keyword>